<dbReference type="EC" id="2.1.1.264" evidence="6"/>
<protein>
    <recommendedName>
        <fullName evidence="6">Ribosomal RNA large subunit methyltransferase K/L</fullName>
    </recommendedName>
    <domain>
        <recommendedName>
            <fullName evidence="6">23S rRNA m2G2445 methyltransferase</fullName>
            <ecNumber evidence="6">2.1.1.173</ecNumber>
        </recommendedName>
        <alternativeName>
            <fullName evidence="6">rRNA (guanine-N(2)-)-methyltransferase RlmL</fullName>
        </alternativeName>
    </domain>
    <domain>
        <recommendedName>
            <fullName evidence="6">23S rRNA m7G2069 methyltransferase</fullName>
            <ecNumber evidence="6">2.1.1.264</ecNumber>
        </recommendedName>
        <alternativeName>
            <fullName evidence="6">rRNA (guanine-N(7)-)-methyltransferase RlmK</fullName>
        </alternativeName>
    </domain>
</protein>
<evidence type="ECO:0000256" key="5">
    <source>
        <dbReference type="ARBA" id="ARBA00022691"/>
    </source>
</evidence>
<feature type="domain" description="THUMP" evidence="8">
    <location>
        <begin position="45"/>
        <end position="156"/>
    </location>
</feature>
<dbReference type="Proteomes" id="UP000035036">
    <property type="component" value="Chromosome"/>
</dbReference>
<evidence type="ECO:0000256" key="7">
    <source>
        <dbReference type="PROSITE-ProRule" id="PRU00529"/>
    </source>
</evidence>
<evidence type="ECO:0000313" key="9">
    <source>
        <dbReference type="EMBL" id="AJF07254.1"/>
    </source>
</evidence>
<evidence type="ECO:0000259" key="8">
    <source>
        <dbReference type="PROSITE" id="PS51165"/>
    </source>
</evidence>
<dbReference type="Pfam" id="PF02926">
    <property type="entry name" value="THUMP"/>
    <property type="match status" value="1"/>
</dbReference>
<dbReference type="InterPro" id="IPR019614">
    <property type="entry name" value="SAM-dep_methyl-trfase"/>
</dbReference>
<dbReference type="Gene3D" id="3.40.50.150">
    <property type="entry name" value="Vaccinia Virus protein VP39"/>
    <property type="match status" value="2"/>
</dbReference>
<evidence type="ECO:0000256" key="1">
    <source>
        <dbReference type="ARBA" id="ARBA00022490"/>
    </source>
</evidence>
<dbReference type="HAMAP" id="MF_01858">
    <property type="entry name" value="23SrRNA_methyltr_KL"/>
    <property type="match status" value="1"/>
</dbReference>
<evidence type="ECO:0000313" key="10">
    <source>
        <dbReference type="Proteomes" id="UP000035036"/>
    </source>
</evidence>
<dbReference type="CDD" id="cd11715">
    <property type="entry name" value="THUMP_AdoMetMT"/>
    <property type="match status" value="1"/>
</dbReference>
<keyword evidence="1 6" id="KW-0963">Cytoplasm</keyword>
<evidence type="ECO:0000256" key="2">
    <source>
        <dbReference type="ARBA" id="ARBA00022552"/>
    </source>
</evidence>
<comment type="similarity">
    <text evidence="6">Belongs to the methyltransferase superfamily. RlmKL family.</text>
</comment>
<dbReference type="GO" id="GO:0003723">
    <property type="term" value="F:RNA binding"/>
    <property type="evidence" value="ECO:0007669"/>
    <property type="project" value="UniProtKB-UniRule"/>
</dbReference>
<dbReference type="CDD" id="cd02440">
    <property type="entry name" value="AdoMet_MTases"/>
    <property type="match status" value="1"/>
</dbReference>
<comment type="function">
    <text evidence="6">Specifically methylates the guanine in position 2445 (m2G2445) and the guanine in position 2069 (m7G2069) of 23S rRNA.</text>
</comment>
<organism evidence="9 10">
    <name type="scientific">Geoalkalibacter subterraneus</name>
    <dbReference type="NCBI Taxonomy" id="483547"/>
    <lineage>
        <taxon>Bacteria</taxon>
        <taxon>Pseudomonadati</taxon>
        <taxon>Thermodesulfobacteriota</taxon>
        <taxon>Desulfuromonadia</taxon>
        <taxon>Desulfuromonadales</taxon>
        <taxon>Geoalkalibacteraceae</taxon>
        <taxon>Geoalkalibacter</taxon>
    </lineage>
</organism>
<name>A0A0B5FRI3_9BACT</name>
<dbReference type="RefSeq" id="WP_040201112.1">
    <property type="nucleotide sequence ID" value="NZ_CP010311.1"/>
</dbReference>
<dbReference type="Gene3D" id="3.30.2130.30">
    <property type="match status" value="1"/>
</dbReference>
<dbReference type="OrthoDB" id="9809404at2"/>
<dbReference type="InterPro" id="IPR017244">
    <property type="entry name" value="23SrRNA_methyltr_KL"/>
</dbReference>
<dbReference type="SMART" id="SM00981">
    <property type="entry name" value="THUMP"/>
    <property type="match status" value="1"/>
</dbReference>
<keyword evidence="3 6" id="KW-0489">Methyltransferase</keyword>
<keyword evidence="10" id="KW-1185">Reference proteome</keyword>
<comment type="catalytic activity">
    <reaction evidence="6">
        <text>guanosine(2445) in 23S rRNA + S-adenosyl-L-methionine = N(2)-methylguanosine(2445) in 23S rRNA + S-adenosyl-L-homocysteine + H(+)</text>
        <dbReference type="Rhea" id="RHEA:42740"/>
        <dbReference type="Rhea" id="RHEA-COMP:10215"/>
        <dbReference type="Rhea" id="RHEA-COMP:10216"/>
        <dbReference type="ChEBI" id="CHEBI:15378"/>
        <dbReference type="ChEBI" id="CHEBI:57856"/>
        <dbReference type="ChEBI" id="CHEBI:59789"/>
        <dbReference type="ChEBI" id="CHEBI:74269"/>
        <dbReference type="ChEBI" id="CHEBI:74481"/>
        <dbReference type="EC" id="2.1.1.173"/>
    </reaction>
</comment>
<dbReference type="Pfam" id="PF01170">
    <property type="entry name" value="UPF0020"/>
    <property type="match status" value="1"/>
</dbReference>
<dbReference type="GO" id="GO:0070043">
    <property type="term" value="F:rRNA (guanine-N7-)-methyltransferase activity"/>
    <property type="evidence" value="ECO:0007669"/>
    <property type="project" value="UniProtKB-UniRule"/>
</dbReference>
<keyword evidence="7" id="KW-0694">RNA-binding</keyword>
<keyword evidence="2 6" id="KW-0698">rRNA processing</keyword>
<dbReference type="PROSITE" id="PS51165">
    <property type="entry name" value="THUMP"/>
    <property type="match status" value="1"/>
</dbReference>
<dbReference type="Pfam" id="PF10672">
    <property type="entry name" value="Methyltrans_SAM"/>
    <property type="match status" value="1"/>
</dbReference>
<dbReference type="InterPro" id="IPR029063">
    <property type="entry name" value="SAM-dependent_MTases_sf"/>
</dbReference>
<evidence type="ECO:0000256" key="4">
    <source>
        <dbReference type="ARBA" id="ARBA00022679"/>
    </source>
</evidence>
<comment type="catalytic activity">
    <reaction evidence="6">
        <text>guanosine(2069) in 23S rRNA + S-adenosyl-L-methionine = N(2)-methylguanosine(2069) in 23S rRNA + S-adenosyl-L-homocysteine + H(+)</text>
        <dbReference type="Rhea" id="RHEA:43772"/>
        <dbReference type="Rhea" id="RHEA-COMP:10688"/>
        <dbReference type="Rhea" id="RHEA-COMP:10689"/>
        <dbReference type="ChEBI" id="CHEBI:15378"/>
        <dbReference type="ChEBI" id="CHEBI:57856"/>
        <dbReference type="ChEBI" id="CHEBI:59789"/>
        <dbReference type="ChEBI" id="CHEBI:74269"/>
        <dbReference type="ChEBI" id="CHEBI:74481"/>
        <dbReference type="EC" id="2.1.1.264"/>
    </reaction>
</comment>
<dbReference type="InterPro" id="IPR004114">
    <property type="entry name" value="THUMP_dom"/>
</dbReference>
<reference evidence="9 10" key="1">
    <citation type="journal article" date="2015" name="Genome Announc.">
        <title>Genomes of Geoalkalibacter ferrihydriticus Z-0531T and Geoalkalibacter subterraneus Red1T, Two Haloalkaliphilic Metal-Reducing Deltaproteobacteria.</title>
        <authorList>
            <person name="Badalamenti J.P."/>
            <person name="Krajmalnik-Brown R."/>
            <person name="Torres C.I."/>
            <person name="Bond D.R."/>
        </authorList>
    </citation>
    <scope>NUCLEOTIDE SEQUENCE [LARGE SCALE GENOMIC DNA]</scope>
    <source>
        <strain evidence="9 10">Red1</strain>
    </source>
</reference>
<dbReference type="InterPro" id="IPR000241">
    <property type="entry name" value="RlmKL-like_Mtase"/>
</dbReference>
<dbReference type="HOGENOM" id="CLU_014042_2_0_7"/>
<dbReference type="PANTHER" id="PTHR47313">
    <property type="entry name" value="RIBOSOMAL RNA LARGE SUBUNIT METHYLTRANSFERASE K/L"/>
    <property type="match status" value="1"/>
</dbReference>
<dbReference type="STRING" id="483547.GSUB_12750"/>
<dbReference type="GO" id="GO:0005737">
    <property type="term" value="C:cytoplasm"/>
    <property type="evidence" value="ECO:0007669"/>
    <property type="project" value="UniProtKB-SubCell"/>
</dbReference>
<dbReference type="Gene3D" id="3.30.750.80">
    <property type="entry name" value="RNA methyltransferase domain (HRMD) like"/>
    <property type="match status" value="1"/>
</dbReference>
<dbReference type="PROSITE" id="PS00092">
    <property type="entry name" value="N6_MTASE"/>
    <property type="match status" value="1"/>
</dbReference>
<keyword evidence="5 6" id="KW-0949">S-adenosyl-L-methionine</keyword>
<dbReference type="GO" id="GO:0052915">
    <property type="term" value="F:23S rRNA (guanine(2445)-N(2))-methyltransferase activity"/>
    <property type="evidence" value="ECO:0007669"/>
    <property type="project" value="UniProtKB-UniRule"/>
</dbReference>
<dbReference type="NCBIfam" id="NF008748">
    <property type="entry name" value="PRK11783.1"/>
    <property type="match status" value="1"/>
</dbReference>
<sequence length="724" mass="81233">MNQSRFFAVSPLGTEDLLGAEIEEAGGVELQATPNGILFDATLESAYRLCLWSRVATRVYLPVARFEALDGDQLYAQALEVEWEDHLPAGGTFAVNAHLRRSALNHSRFAALRVKDAIVDRLCERWGQRPDVQPQRPDLQVSLDVDKDQAMLSIDLAGESLHRRGYRRVGGAAPLKENLAAAVLLRAGWADAARRSAPLLDPLCGAGTLLIEGALIAADGAPGLWRDYYGFCGWRGHREDLWRAVQEDARERFAQGLGGLPVIAGCERDPHVVESARENLRACGLENHVRIDIGDFSTWLPEMGRSMNESAAGLVVTNPPYGERLGDKAQLQVLYSVLGGQCRQSFPGWQLSVFTSNPELASFLGLRASRTHSLRNGPIQARLYHYHLGPAPAADTTPPASGAEAKSDHDDTALMLANRLRKNFKAAQRWAKREGVCCYRVYDADLPEYAAAIDYYDGRLHIQEYKAPSSIDPGKARRRLQDLLRISSEVIEVPPDRVFLKQRKQQKGEAQYGRMGEGGHFFEVSEGPCRFLVNLGDYLDSGLFLDHRPIRQRIMEMAAGKRFLNLFAYTGSATVFAARGGAQSSTTVDASRTYLDWAKENFRLNGLDPRRHKLERADVMRWIDAGREKYDLIFLDPPTFSNSKTRGRDFDVQRDHAALIEWTMRRLEADGTLVFSTNFRKFRLDATLSERWEVQDVSAQTVPWDFRRSPKIHQCFLLRHPRGD</sequence>
<proteinExistence type="inferred from homology"/>
<keyword evidence="4 6" id="KW-0808">Transferase</keyword>
<dbReference type="SUPFAM" id="SSF53335">
    <property type="entry name" value="S-adenosyl-L-methionine-dependent methyltransferases"/>
    <property type="match status" value="2"/>
</dbReference>
<dbReference type="Pfam" id="PF22020">
    <property type="entry name" value="RlmL_1st"/>
    <property type="match status" value="1"/>
</dbReference>
<evidence type="ECO:0000256" key="6">
    <source>
        <dbReference type="HAMAP-Rule" id="MF_01858"/>
    </source>
</evidence>
<dbReference type="EC" id="2.1.1.173" evidence="6"/>
<dbReference type="KEGG" id="gsb:GSUB_12750"/>
<dbReference type="AlphaFoldDB" id="A0A0B5FRI3"/>
<comment type="subcellular location">
    <subcellularLocation>
        <location evidence="6">Cytoplasm</location>
    </subcellularLocation>
</comment>
<dbReference type="EMBL" id="CP010311">
    <property type="protein sequence ID" value="AJF07254.1"/>
    <property type="molecule type" value="Genomic_DNA"/>
</dbReference>
<dbReference type="PANTHER" id="PTHR47313:SF1">
    <property type="entry name" value="RIBOSOMAL RNA LARGE SUBUNIT METHYLTRANSFERASE K_L"/>
    <property type="match status" value="1"/>
</dbReference>
<dbReference type="PIRSF" id="PIRSF037618">
    <property type="entry name" value="RNA_Mtase_bacteria_prd"/>
    <property type="match status" value="1"/>
</dbReference>
<accession>A0A0B5FRI3</accession>
<gene>
    <name evidence="6" type="primary">rlmL</name>
    <name evidence="9" type="ORF">GSUB_12750</name>
</gene>
<dbReference type="InterPro" id="IPR054170">
    <property type="entry name" value="RlmL_1st"/>
</dbReference>
<evidence type="ECO:0000256" key="3">
    <source>
        <dbReference type="ARBA" id="ARBA00022603"/>
    </source>
</evidence>
<dbReference type="InterPro" id="IPR002052">
    <property type="entry name" value="DNA_methylase_N6_adenine_CS"/>
</dbReference>